<dbReference type="NCBIfam" id="TIGR01451">
    <property type="entry name" value="B_ant_repeat"/>
    <property type="match status" value="1"/>
</dbReference>
<sequence length="344" mass="36451">MSKTSASRRRVGIRTRLGAFALLAGALLLTAGSPAVAAPEPQVYPKLKLTKTGTPATGLQAGHKVTYTYTVKNQSTGTHDRITNITVTDDTVTGITCKDTTRSAIESEHGLELAPGESATCTGKYTVTRADVKAGKVVNTATATGLFRKEKVTSNKAEFTVTIKAKRVQASLSIDKKARVESDCRNKCENDGFASKGDKIFYTYRVTNTGTETIKNVAVDDKTAGPVACKNTWLAPGTSTDCHAVHPHVVTWADVKAGKVVNTATATGTFYDKKIVSDPATVTVCIRDGKFDHRHDGKDGEDDQELPVTGDNTTNILSLGGGLLAAGGLLLGASRLRRKVLIQA</sequence>
<evidence type="ECO:0000313" key="9">
    <source>
        <dbReference type="Proteomes" id="UP000185124"/>
    </source>
</evidence>
<dbReference type="Pfam" id="PF24346">
    <property type="entry name" value="DUF7507"/>
    <property type="match status" value="2"/>
</dbReference>
<keyword evidence="1" id="KW-0134">Cell wall</keyword>
<dbReference type="Gene3D" id="2.60.40.10">
    <property type="entry name" value="Immunoglobulins"/>
    <property type="match status" value="1"/>
</dbReference>
<evidence type="ECO:0000256" key="5">
    <source>
        <dbReference type="SAM" id="SignalP"/>
    </source>
</evidence>
<feature type="domain" description="Gram-positive cocci surface proteins LPxTG" evidence="6">
    <location>
        <begin position="305"/>
        <end position="339"/>
    </location>
</feature>
<evidence type="ECO:0000259" key="6">
    <source>
        <dbReference type="Pfam" id="PF00746"/>
    </source>
</evidence>
<feature type="domain" description="DUF7507" evidence="7">
    <location>
        <begin position="45"/>
        <end position="153"/>
    </location>
</feature>
<keyword evidence="3 5" id="KW-0732">Signal</keyword>
<evidence type="ECO:0000313" key="8">
    <source>
        <dbReference type="EMBL" id="SIM79210.1"/>
    </source>
</evidence>
<keyword evidence="4" id="KW-0572">Peptidoglycan-anchor</keyword>
<dbReference type="AlphaFoldDB" id="A0A1N5W381"/>
<dbReference type="InterPro" id="IPR019931">
    <property type="entry name" value="LPXTG_anchor"/>
</dbReference>
<evidence type="ECO:0000256" key="3">
    <source>
        <dbReference type="ARBA" id="ARBA00022729"/>
    </source>
</evidence>
<dbReference type="NCBIfam" id="TIGR01167">
    <property type="entry name" value="LPXTG_anchor"/>
    <property type="match status" value="1"/>
</dbReference>
<reference evidence="9" key="1">
    <citation type="submission" date="2016-12" db="EMBL/GenBank/DDBJ databases">
        <authorList>
            <person name="Varghese N."/>
            <person name="Submissions S."/>
        </authorList>
    </citation>
    <scope>NUCLEOTIDE SEQUENCE [LARGE SCALE GENOMIC DNA]</scope>
    <source>
        <strain evidence="9">DSM 45599</strain>
    </source>
</reference>
<organism evidence="8 9">
    <name type="scientific">Micromonospora cremea</name>
    <dbReference type="NCBI Taxonomy" id="709881"/>
    <lineage>
        <taxon>Bacteria</taxon>
        <taxon>Bacillati</taxon>
        <taxon>Actinomycetota</taxon>
        <taxon>Actinomycetes</taxon>
        <taxon>Micromonosporales</taxon>
        <taxon>Micromonosporaceae</taxon>
        <taxon>Micromonospora</taxon>
    </lineage>
</organism>
<protein>
    <submittedName>
        <fullName evidence="8">LPXTG-motif cell wall anchor domain-containing protein/conserved repeat domain-containing protein</fullName>
    </submittedName>
</protein>
<accession>A0A1N5W381</accession>
<gene>
    <name evidence="8" type="ORF">SAMN04489832_2075</name>
</gene>
<dbReference type="Proteomes" id="UP000185124">
    <property type="component" value="Unassembled WGS sequence"/>
</dbReference>
<dbReference type="InterPro" id="IPR047589">
    <property type="entry name" value="DUF11_rpt"/>
</dbReference>
<dbReference type="Pfam" id="PF00746">
    <property type="entry name" value="Gram_pos_anchor"/>
    <property type="match status" value="1"/>
</dbReference>
<feature type="chain" id="PRO_5012116522" evidence="5">
    <location>
        <begin position="38"/>
        <end position="344"/>
    </location>
</feature>
<feature type="domain" description="DUF7507" evidence="7">
    <location>
        <begin position="190"/>
        <end position="278"/>
    </location>
</feature>
<dbReference type="OrthoDB" id="3404609at2"/>
<proteinExistence type="predicted"/>
<keyword evidence="2" id="KW-0964">Secreted</keyword>
<evidence type="ECO:0000256" key="2">
    <source>
        <dbReference type="ARBA" id="ARBA00022525"/>
    </source>
</evidence>
<dbReference type="STRING" id="709881.SAMN04489832_2075"/>
<dbReference type="GO" id="GO:0005975">
    <property type="term" value="P:carbohydrate metabolic process"/>
    <property type="evidence" value="ECO:0007669"/>
    <property type="project" value="UniProtKB-ARBA"/>
</dbReference>
<name>A0A1N5W381_9ACTN</name>
<keyword evidence="9" id="KW-1185">Reference proteome</keyword>
<dbReference type="InterPro" id="IPR055354">
    <property type="entry name" value="DUF7507"/>
</dbReference>
<evidence type="ECO:0000256" key="1">
    <source>
        <dbReference type="ARBA" id="ARBA00022512"/>
    </source>
</evidence>
<dbReference type="InterPro" id="IPR013783">
    <property type="entry name" value="Ig-like_fold"/>
</dbReference>
<evidence type="ECO:0000256" key="4">
    <source>
        <dbReference type="ARBA" id="ARBA00023088"/>
    </source>
</evidence>
<evidence type="ECO:0000259" key="7">
    <source>
        <dbReference type="Pfam" id="PF24346"/>
    </source>
</evidence>
<dbReference type="RefSeq" id="WP_143728312.1">
    <property type="nucleotide sequence ID" value="NZ_FSQT01000001.1"/>
</dbReference>
<feature type="signal peptide" evidence="5">
    <location>
        <begin position="1"/>
        <end position="37"/>
    </location>
</feature>
<dbReference type="EMBL" id="FSQT01000001">
    <property type="protein sequence ID" value="SIM79210.1"/>
    <property type="molecule type" value="Genomic_DNA"/>
</dbReference>